<dbReference type="GO" id="GO:0016491">
    <property type="term" value="F:oxidoreductase activity"/>
    <property type="evidence" value="ECO:0007669"/>
    <property type="project" value="UniProtKB-KW"/>
</dbReference>
<protein>
    <submittedName>
        <fullName evidence="5">FtsP/CotA-like multicopper oxidase with cupredoxin domain</fullName>
    </submittedName>
</protein>
<evidence type="ECO:0000313" key="6">
    <source>
        <dbReference type="Proteomes" id="UP000233750"/>
    </source>
</evidence>
<dbReference type="SUPFAM" id="SSF49503">
    <property type="entry name" value="Cupredoxins"/>
    <property type="match status" value="3"/>
</dbReference>
<dbReference type="CDD" id="cd13900">
    <property type="entry name" value="CuRO_3_Tth-MCO_like"/>
    <property type="match status" value="1"/>
</dbReference>
<reference evidence="5 6" key="1">
    <citation type="submission" date="2017-12" db="EMBL/GenBank/DDBJ databases">
        <title>Sequencing the genomes of 1000 Actinobacteria strains.</title>
        <authorList>
            <person name="Klenk H.-P."/>
        </authorList>
    </citation>
    <scope>NUCLEOTIDE SEQUENCE [LARGE SCALE GENOMIC DNA]</scope>
    <source>
        <strain evidence="5 6">DSM 45165</strain>
    </source>
</reference>
<dbReference type="InterPro" id="IPR002355">
    <property type="entry name" value="Cu_oxidase_Cu_BS"/>
</dbReference>
<dbReference type="Pfam" id="PF07732">
    <property type="entry name" value="Cu-oxidase_3"/>
    <property type="match status" value="1"/>
</dbReference>
<evidence type="ECO:0000256" key="1">
    <source>
        <dbReference type="ARBA" id="ARBA00022723"/>
    </source>
</evidence>
<dbReference type="PANTHER" id="PTHR11709:SF518">
    <property type="entry name" value="MULTICOPPER OXIDASE"/>
    <property type="match status" value="1"/>
</dbReference>
<dbReference type="InterPro" id="IPR006311">
    <property type="entry name" value="TAT_signal"/>
</dbReference>
<evidence type="ECO:0000259" key="4">
    <source>
        <dbReference type="Pfam" id="PF07732"/>
    </source>
</evidence>
<dbReference type="EMBL" id="PJMY01000003">
    <property type="protein sequence ID" value="PKV92515.1"/>
    <property type="molecule type" value="Genomic_DNA"/>
</dbReference>
<feature type="domain" description="Plastocyanin-like" evidence="3">
    <location>
        <begin position="383"/>
        <end position="487"/>
    </location>
</feature>
<feature type="domain" description="Plastocyanin-like" evidence="4">
    <location>
        <begin position="79"/>
        <end position="182"/>
    </location>
</feature>
<dbReference type="InterPro" id="IPR011707">
    <property type="entry name" value="Cu-oxidase-like_N"/>
</dbReference>
<sequence length="489" mass="51317">MTGDPVGRRRALGLLAAGSASVVAGVTGWVTGLGAPASGGYPVTGDQPLREPLASTSNNGALAVSLTAAPGAAVAGQAGAGLGFNGGSPGPTLRVRPGDVLRVRLINHLQQPTNLHTHGLHVSPERNGDNPFVVIAPGEVFDYEYRIPANHPAGTFWYHPHHHQYVADQLFGGLAGALIVDGGPDLGAVMDRVLLIGDTTLDGAGRIAAVSAMDRMMGRQGSLVLVNGQHQPVATAESGVPERWRLINACTSRVLSLRLEGHQLTHVARDGYFLPVPEVRDRIVLAPGNRADVLVHPAAGRHRLLTDPYDRGNPGMMGGMAATGSTAANGPITLATLVVSGTKSRTASPPGALPAPVLPTGPVTARRTVTFGMQMGMGGGGMGFTIDGRRFDPQRTDQAVRLGATEEWLVSNTSPMDHPFHLHVWPFQVLGTSANPVAEESLRDVVLVPAHGWARLRVTFADFSGRSVYHCHILDHEDAGMMATIQVAR</sequence>
<dbReference type="OrthoDB" id="345021at2"/>
<keyword evidence="6" id="KW-1185">Reference proteome</keyword>
<dbReference type="Pfam" id="PF07731">
    <property type="entry name" value="Cu-oxidase_2"/>
    <property type="match status" value="1"/>
</dbReference>
<keyword evidence="2" id="KW-0560">Oxidoreductase</keyword>
<dbReference type="AlphaFoldDB" id="A0A2N3WF75"/>
<dbReference type="PANTHER" id="PTHR11709">
    <property type="entry name" value="MULTI-COPPER OXIDASE"/>
    <property type="match status" value="1"/>
</dbReference>
<dbReference type="PROSITE" id="PS51318">
    <property type="entry name" value="TAT"/>
    <property type="match status" value="1"/>
</dbReference>
<comment type="caution">
    <text evidence="5">The sequence shown here is derived from an EMBL/GenBank/DDBJ whole genome shotgun (WGS) entry which is preliminary data.</text>
</comment>
<dbReference type="CDD" id="cd13853">
    <property type="entry name" value="CuRO_1_Tth-MCO_like"/>
    <property type="match status" value="1"/>
</dbReference>
<organism evidence="5 6">
    <name type="scientific">Amycolatopsis echigonensis</name>
    <dbReference type="NCBI Taxonomy" id="2576905"/>
    <lineage>
        <taxon>Bacteria</taxon>
        <taxon>Bacillati</taxon>
        <taxon>Actinomycetota</taxon>
        <taxon>Actinomycetes</taxon>
        <taxon>Pseudonocardiales</taxon>
        <taxon>Pseudonocardiaceae</taxon>
        <taxon>Amycolatopsis</taxon>
    </lineage>
</organism>
<dbReference type="CDD" id="cd13881">
    <property type="entry name" value="CuRO_2_McoC_like"/>
    <property type="match status" value="1"/>
</dbReference>
<dbReference type="PROSITE" id="PS00080">
    <property type="entry name" value="MULTICOPPER_OXIDASE2"/>
    <property type="match status" value="1"/>
</dbReference>
<dbReference type="InterPro" id="IPR011706">
    <property type="entry name" value="Cu-oxidase_C"/>
</dbReference>
<accession>A0A2N3WF75</accession>
<evidence type="ECO:0000256" key="2">
    <source>
        <dbReference type="ARBA" id="ARBA00023002"/>
    </source>
</evidence>
<dbReference type="RefSeq" id="WP_101436326.1">
    <property type="nucleotide sequence ID" value="NZ_PJMY01000003.1"/>
</dbReference>
<gene>
    <name evidence="5" type="ORF">ATK30_3324</name>
</gene>
<evidence type="ECO:0000259" key="3">
    <source>
        <dbReference type="Pfam" id="PF07731"/>
    </source>
</evidence>
<evidence type="ECO:0000313" key="5">
    <source>
        <dbReference type="EMBL" id="PKV92515.1"/>
    </source>
</evidence>
<dbReference type="GO" id="GO:0005507">
    <property type="term" value="F:copper ion binding"/>
    <property type="evidence" value="ECO:0007669"/>
    <property type="project" value="InterPro"/>
</dbReference>
<dbReference type="Proteomes" id="UP000233750">
    <property type="component" value="Unassembled WGS sequence"/>
</dbReference>
<dbReference type="InterPro" id="IPR008972">
    <property type="entry name" value="Cupredoxin"/>
</dbReference>
<dbReference type="Gene3D" id="2.60.40.420">
    <property type="entry name" value="Cupredoxins - blue copper proteins"/>
    <property type="match status" value="3"/>
</dbReference>
<name>A0A2N3WF75_9PSEU</name>
<keyword evidence="1" id="KW-0479">Metal-binding</keyword>
<dbReference type="InterPro" id="IPR045087">
    <property type="entry name" value="Cu-oxidase_fam"/>
</dbReference>
<proteinExistence type="predicted"/>